<organism evidence="10 11">
    <name type="scientific">Chara braunii</name>
    <name type="common">Braun's stonewort</name>
    <dbReference type="NCBI Taxonomy" id="69332"/>
    <lineage>
        <taxon>Eukaryota</taxon>
        <taxon>Viridiplantae</taxon>
        <taxon>Streptophyta</taxon>
        <taxon>Charophyceae</taxon>
        <taxon>Charales</taxon>
        <taxon>Characeae</taxon>
        <taxon>Chara</taxon>
    </lineage>
</organism>
<proteinExistence type="predicted"/>
<dbReference type="EC" id="2.3.2.27" evidence="2"/>
<evidence type="ECO:0000256" key="5">
    <source>
        <dbReference type="ARBA" id="ARBA00022833"/>
    </source>
</evidence>
<evidence type="ECO:0000313" key="11">
    <source>
        <dbReference type="Proteomes" id="UP000265515"/>
    </source>
</evidence>
<dbReference type="GO" id="GO:0061630">
    <property type="term" value="F:ubiquitin protein ligase activity"/>
    <property type="evidence" value="ECO:0007669"/>
    <property type="project" value="UniProtKB-EC"/>
</dbReference>
<dbReference type="SMART" id="SM00504">
    <property type="entry name" value="Ubox"/>
    <property type="match status" value="1"/>
</dbReference>
<evidence type="ECO:0000256" key="4">
    <source>
        <dbReference type="ARBA" id="ARBA00022771"/>
    </source>
</evidence>
<dbReference type="Pfam" id="PF13445">
    <property type="entry name" value="zf-RING_UBOX"/>
    <property type="match status" value="1"/>
</dbReference>
<keyword evidence="11" id="KW-1185">Reference proteome</keyword>
<dbReference type="InterPro" id="IPR027370">
    <property type="entry name" value="Znf-RING_euk"/>
</dbReference>
<dbReference type="UniPathway" id="UPA00143"/>
<dbReference type="STRING" id="69332.A0A388L7T2"/>
<feature type="compositionally biased region" description="Low complexity" evidence="8">
    <location>
        <begin position="1852"/>
        <end position="1864"/>
    </location>
</feature>
<reference evidence="10 11" key="1">
    <citation type="journal article" date="2018" name="Cell">
        <title>The Chara Genome: Secondary Complexity and Implications for Plant Terrestrialization.</title>
        <authorList>
            <person name="Nishiyama T."/>
            <person name="Sakayama H."/>
            <person name="Vries J.D."/>
            <person name="Buschmann H."/>
            <person name="Saint-Marcoux D."/>
            <person name="Ullrich K.K."/>
            <person name="Haas F.B."/>
            <person name="Vanderstraeten L."/>
            <person name="Becker D."/>
            <person name="Lang D."/>
            <person name="Vosolsobe S."/>
            <person name="Rombauts S."/>
            <person name="Wilhelmsson P.K.I."/>
            <person name="Janitza P."/>
            <person name="Kern R."/>
            <person name="Heyl A."/>
            <person name="Rumpler F."/>
            <person name="Villalobos L.I.A.C."/>
            <person name="Clay J.M."/>
            <person name="Skokan R."/>
            <person name="Toyoda A."/>
            <person name="Suzuki Y."/>
            <person name="Kagoshima H."/>
            <person name="Schijlen E."/>
            <person name="Tajeshwar N."/>
            <person name="Catarino B."/>
            <person name="Hetherington A.J."/>
            <person name="Saltykova A."/>
            <person name="Bonnot C."/>
            <person name="Breuninger H."/>
            <person name="Symeonidi A."/>
            <person name="Radhakrishnan G.V."/>
            <person name="Van Nieuwerburgh F."/>
            <person name="Deforce D."/>
            <person name="Chang C."/>
            <person name="Karol K.G."/>
            <person name="Hedrich R."/>
            <person name="Ulvskov P."/>
            <person name="Glockner G."/>
            <person name="Delwiche C.F."/>
            <person name="Petrasek J."/>
            <person name="Van de Peer Y."/>
            <person name="Friml J."/>
            <person name="Beilby M."/>
            <person name="Dolan L."/>
            <person name="Kohara Y."/>
            <person name="Sugano S."/>
            <person name="Fujiyama A."/>
            <person name="Delaux P.-M."/>
            <person name="Quint M."/>
            <person name="TheiBen G."/>
            <person name="Hagemann M."/>
            <person name="Harholt J."/>
            <person name="Dunand C."/>
            <person name="Zachgo S."/>
            <person name="Langdale J."/>
            <person name="Maumus F."/>
            <person name="Straeten D.V.D."/>
            <person name="Gould S.B."/>
            <person name="Rensing S.A."/>
        </authorList>
    </citation>
    <scope>NUCLEOTIDE SEQUENCE [LARGE SCALE GENOMIC DNA]</scope>
    <source>
        <strain evidence="10 11">S276</strain>
    </source>
</reference>
<dbReference type="EMBL" id="BFEA01000293">
    <property type="protein sequence ID" value="GBG78381.1"/>
    <property type="molecule type" value="Genomic_DNA"/>
</dbReference>
<dbReference type="OrthoDB" id="654191at2759"/>
<evidence type="ECO:0000256" key="6">
    <source>
        <dbReference type="PROSITE-ProRule" id="PRU00175"/>
    </source>
</evidence>
<keyword evidence="4 6" id="KW-0863">Zinc-finger</keyword>
<gene>
    <name evidence="10" type="ORF">CBR_g26409</name>
</gene>
<dbReference type="Gene3D" id="1.25.10.10">
    <property type="entry name" value="Leucine-rich Repeat Variant"/>
    <property type="match status" value="6"/>
</dbReference>
<feature type="domain" description="RING-type" evidence="9">
    <location>
        <begin position="200"/>
        <end position="240"/>
    </location>
</feature>
<dbReference type="SUPFAM" id="SSF48371">
    <property type="entry name" value="ARM repeat"/>
    <property type="match status" value="4"/>
</dbReference>
<comment type="caution">
    <text evidence="10">The sequence shown here is derived from an EMBL/GenBank/DDBJ whole genome shotgun (WGS) entry which is preliminary data.</text>
</comment>
<dbReference type="Gene3D" id="3.30.40.10">
    <property type="entry name" value="Zinc/RING finger domain, C3HC4 (zinc finger)"/>
    <property type="match status" value="1"/>
</dbReference>
<name>A0A388L7T2_CHABU</name>
<dbReference type="Proteomes" id="UP000265515">
    <property type="component" value="Unassembled WGS sequence"/>
</dbReference>
<evidence type="ECO:0000256" key="8">
    <source>
        <dbReference type="SAM" id="MobiDB-lite"/>
    </source>
</evidence>
<dbReference type="SMART" id="SM00185">
    <property type="entry name" value="ARM"/>
    <property type="match status" value="10"/>
</dbReference>
<dbReference type="Gramene" id="GBG78381">
    <property type="protein sequence ID" value="GBG78381"/>
    <property type="gene ID" value="CBR_g26409"/>
</dbReference>
<evidence type="ECO:0000256" key="2">
    <source>
        <dbReference type="ARBA" id="ARBA00012483"/>
    </source>
</evidence>
<dbReference type="GO" id="GO:0008270">
    <property type="term" value="F:zinc ion binding"/>
    <property type="evidence" value="ECO:0007669"/>
    <property type="project" value="UniProtKB-KW"/>
</dbReference>
<dbReference type="InterPro" id="IPR013083">
    <property type="entry name" value="Znf_RING/FYVE/PHD"/>
</dbReference>
<feature type="compositionally biased region" description="Polar residues" evidence="8">
    <location>
        <begin position="1873"/>
        <end position="1893"/>
    </location>
</feature>
<dbReference type="GO" id="GO:0016567">
    <property type="term" value="P:protein ubiquitination"/>
    <property type="evidence" value="ECO:0007669"/>
    <property type="project" value="UniProtKB-UniPathway"/>
</dbReference>
<protein>
    <recommendedName>
        <fullName evidence="2">RING-type E3 ubiquitin transferase</fullName>
        <ecNumber evidence="2">2.3.2.27</ecNumber>
    </recommendedName>
</protein>
<comment type="catalytic activity">
    <reaction evidence="1">
        <text>S-ubiquitinyl-[E2 ubiquitin-conjugating enzyme]-L-cysteine + [acceptor protein]-L-lysine = [E2 ubiquitin-conjugating enzyme]-L-cysteine + N(6)-ubiquitinyl-[acceptor protein]-L-lysine.</text>
        <dbReference type="EC" id="2.3.2.27"/>
    </reaction>
</comment>
<dbReference type="PANTHER" id="PTHR46241">
    <property type="entry name" value="ARMADILLO REPEAT-CONTAINING PROTEIN 4 ARMC4"/>
    <property type="match status" value="1"/>
</dbReference>
<keyword evidence="5" id="KW-0862">Zinc</keyword>
<dbReference type="InterPro" id="IPR016024">
    <property type="entry name" value="ARM-type_fold"/>
</dbReference>
<accession>A0A388L7T2</accession>
<dbReference type="PANTHER" id="PTHR46241:SF1">
    <property type="entry name" value="OUTER DYNEIN ARM-DOCKING COMPLEX SUBUNIT 2"/>
    <property type="match status" value="1"/>
</dbReference>
<dbReference type="InterPro" id="IPR011989">
    <property type="entry name" value="ARM-like"/>
</dbReference>
<evidence type="ECO:0000256" key="3">
    <source>
        <dbReference type="ARBA" id="ARBA00022723"/>
    </source>
</evidence>
<dbReference type="SMART" id="SM00184">
    <property type="entry name" value="RING"/>
    <property type="match status" value="1"/>
</dbReference>
<dbReference type="PROSITE" id="PS50176">
    <property type="entry name" value="ARM_REPEAT"/>
    <property type="match status" value="1"/>
</dbReference>
<feature type="repeat" description="ARM" evidence="7">
    <location>
        <begin position="725"/>
        <end position="769"/>
    </location>
</feature>
<dbReference type="InterPro" id="IPR003613">
    <property type="entry name" value="Ubox_domain"/>
</dbReference>
<evidence type="ECO:0000256" key="7">
    <source>
        <dbReference type="PROSITE-ProRule" id="PRU00259"/>
    </source>
</evidence>
<dbReference type="InterPro" id="IPR000225">
    <property type="entry name" value="Armadillo"/>
</dbReference>
<dbReference type="PROSITE" id="PS50089">
    <property type="entry name" value="ZF_RING_2"/>
    <property type="match status" value="1"/>
</dbReference>
<evidence type="ECO:0000256" key="1">
    <source>
        <dbReference type="ARBA" id="ARBA00000900"/>
    </source>
</evidence>
<sequence length="2220" mass="242168">MNGPSTRMRGDTRPPGYACGGVEMGYSVIRSSKLPLDEPFARTRACTPLSSHMRKEWVRSCLHRRVGWRLYTQVSRQLWILSMKDQYESLGIDDFVPRMAPDLQRARSAQTFDNGRSRKLGSEKVMLEKQASLDFFMYSRGDEVQDVKPRSLQLDRLRKTDKNCFLQPSLQQQQQQQQRTDRFAAPAPLSPFESPSDCRCSICKGVYTDPVILSSGYSFCRECVSNWWKKSQSQDPVCPITGQRQQGEAISNIALQKVVAYLHTVLAGAHRSSVRQVGDDSKLPSTGAGYETDEEILEQALCYAKRTDGQALDVINYGIVPLAKLAEKSKWRQVIFNESIVGLCANLLRNHRWVPVDAILQLLYALSQDENDTPSAECQDRRVTIARTALNVVLTPLWSTGQQNSTTKGGAQQLAFKVLANLLQDKSARRHIIQTGGITKELCRTVALRQLGSSRVHEKDEVSCCVFLLAGKECDSGHVCLSQFISALFQLTSVVDDVECPWVLGVIEKIVVLAIQKGEDCVMEVREAVKDAQNVEAMVSRISPDGSGDIRYASLRVLWRLCADKCCAKAVASVACTGSAAAASLVKKLFSLMKNKEAINGDLELVIQVTAAMIKNGGESVSKQIMLPRVTGIDLLVQLISDHLKGRCQLTSASCLDVMQSLERVVVDDDPGKERFLDVGGLEIILDLLRQQRDGASPSCRAVVASMLAHISSSQLCHAKVCGHGGVEILVELIKSSEEMMECRVSAVVALGNLVSDNPAAKAKLSSKNLEVGHLSAVLISPEASYHSKMAAARMFPLAGRGPLPLQDRVIPSLLELVRLDKTPDGQHSVLGAIQFLASSPRGCSRLVETAGFMEELSLLAEKSASADCREVALRILICLLKNENNCVRQAVYRSTGASALLLKVLADMKLREAGSALQLDATVSLLHVVEQDGDGRRWVSGGGGVKMLIDALYGNWGETEACIVGILGALAKEETIAVEICRQNGVSAMVDLLEQSSSVQENWKHRAMEGLYSLAKTRDDECRQSLVMTKRLVRKILHIVEKVVQETVQAGSGLPSRQVLMAVMLLQELTRKREANCIQKVLDEKGLEIMLSLLLSQEILSCRCAALSVIDNVMSSEYFLETQAGGAVRLQIAHGARMLVDIDSSKDITEGSGEFLGKQAQDDQRKYLERCKVAAANLLATAIRTGKKDYSSLDPRVIFALAGLLQVVDSGSEDRCNIVEALRCLALESECCDKLVEVPAGLKALVSLTADSEAEACREKAFQAILQLMLKGEKVVRKAVYETGGLTVMLQAVSSGSRITSSMMDASRGLLLAVEKDEIARELLNREHGIGTLMKVLGPSCLHDLGNGGEYGGCSTLSSSDSSPLCEGGGDWSEFHFRLGATVARLTDVDPEGVRKLGGEAALVAMLLKSAESSSFLLWRSRVAHGLLNLALESTSCRKALHEAGAIHALLRVVKHRASHEVAEVVGVLWELAREPECRVAILGADGLPVLLNLLESEESLVCLTATMMVVDTLTSSEEFVAWEKQRATPVGLRIAHATCMLVDRASVECRIAAAGLLSMAIVRGSNDYENLQTTAAVVLAHLVQATTGNWKAQCRVAECFRCLVSDVNCWANVFNAPFGLEALVALAMGSSNNGAPMNSYEEDCERIATHAIAKLILRVVDEPQLRRRVLEAGGVHVLLRCVEAWRGSVPQGPSETRTKAAKALLACLDTEDRTVRELVKGVGGATILVQSLKLSVSAVPPVSWSTARLDPSARWTIFDFCIGGAIAKLAVDLEDEQCAHLSEAGGIRLMVDMFLQSCLLEFIANELKIRALDGLWALARQSPLCRQQITTKEMVKRLIDIISQADGMGSFSSGSHSSPSITPGGGAAAAVQSSPASGHNLSRASPSSPNHENFEVVSEEVLRALGILREMSKDTEAGSLVIENKGVTTLLRLLDRAVDDKSGEGCVEQAIEIVHELSRKHNLARMHAVVQLGLVTAKILRTAIDTAELTRGRGAISPLVVERTLRIVRNLQLDMRTSLVKDDMVSILWPFLEERDHGTLIWDGMGDVIIAAAIRALEAYKDFPMERLKMRGTEGGMSLLIQRLIDLPMEADMASAHVCGSELLLALMSDHGGRTEAINAEVTKVTGRWLTRATEANQEQHNNNSCLSCAAIPVLRKLVQNLGLFKRDRVILLLQEAGCFKALQVLRDADYQWHDSCRIAAERLIQEWSTNRALYRFL</sequence>
<feature type="region of interest" description="Disordered" evidence="8">
    <location>
        <begin position="1852"/>
        <end position="1895"/>
    </location>
</feature>
<keyword evidence="3" id="KW-0479">Metal-binding</keyword>
<dbReference type="InterPro" id="IPR001841">
    <property type="entry name" value="Znf_RING"/>
</dbReference>
<evidence type="ECO:0000259" key="9">
    <source>
        <dbReference type="PROSITE" id="PS50089"/>
    </source>
</evidence>
<evidence type="ECO:0000313" key="10">
    <source>
        <dbReference type="EMBL" id="GBG78381.1"/>
    </source>
</evidence>
<dbReference type="SUPFAM" id="SSF57850">
    <property type="entry name" value="RING/U-box"/>
    <property type="match status" value="1"/>
</dbReference>